<sequence>MADKSYANPDLAWTPERLRERIGARKGPGLVLIDTRPAPDFCAGHIEGAAHLDIYGISLNDTRPGPLAAFTWMLAYLMEIRGVDYGKTVVFYQENTGFRSARGFWFLEYLGHEDVHVLDGGLDAWKAAGHPLTRDAWPMAQTAFDAPSGERAILRTSFASHLKPPVEGRLASAQYILEHLGDTGVRVHDTRSDGEWYAENVRAKRGGAIPGSGHLEWTQFIAKDGALKPAAELRALLEPRGFTPDKEIVPLCQGGYRSAHAYLVYRLLGYPRVRNYLGSWKEWGDREDLPIVVPKRG</sequence>
<feature type="domain" description="Rhodanese" evidence="2">
    <location>
        <begin position="26"/>
        <end position="134"/>
    </location>
</feature>
<dbReference type="CDD" id="cd01449">
    <property type="entry name" value="TST_Repeat_2"/>
    <property type="match status" value="1"/>
</dbReference>
<comment type="caution">
    <text evidence="3">The sequence shown here is derived from an EMBL/GenBank/DDBJ whole genome shotgun (WGS) entry which is preliminary data.</text>
</comment>
<reference evidence="3" key="1">
    <citation type="submission" date="2020-07" db="EMBL/GenBank/DDBJ databases">
        <title>Huge and variable diversity of episymbiotic CPR bacteria and DPANN archaea in groundwater ecosystems.</title>
        <authorList>
            <person name="He C.Y."/>
            <person name="Keren R."/>
            <person name="Whittaker M."/>
            <person name="Farag I.F."/>
            <person name="Doudna J."/>
            <person name="Cate J.H.D."/>
            <person name="Banfield J.F."/>
        </authorList>
    </citation>
    <scope>NUCLEOTIDE SEQUENCE</scope>
    <source>
        <strain evidence="3">NC_groundwater_763_Ag_S-0.2um_68_21</strain>
    </source>
</reference>
<evidence type="ECO:0000259" key="2">
    <source>
        <dbReference type="PROSITE" id="PS50206"/>
    </source>
</evidence>
<dbReference type="InterPro" id="IPR036873">
    <property type="entry name" value="Rhodanese-like_dom_sf"/>
</dbReference>
<dbReference type="PANTHER" id="PTHR43855">
    <property type="entry name" value="THIOSULFATE SULFURTRANSFERASE"/>
    <property type="match status" value="1"/>
</dbReference>
<accession>A0A932HYQ1</accession>
<feature type="domain" description="Rhodanese" evidence="2">
    <location>
        <begin position="189"/>
        <end position="292"/>
    </location>
</feature>
<dbReference type="Proteomes" id="UP000782312">
    <property type="component" value="Unassembled WGS sequence"/>
</dbReference>
<dbReference type="SUPFAM" id="SSF52821">
    <property type="entry name" value="Rhodanese/Cell cycle control phosphatase"/>
    <property type="match status" value="2"/>
</dbReference>
<gene>
    <name evidence="3" type="ORF">HYZ11_09030</name>
</gene>
<organism evidence="3 4">
    <name type="scientific">Tectimicrobiota bacterium</name>
    <dbReference type="NCBI Taxonomy" id="2528274"/>
    <lineage>
        <taxon>Bacteria</taxon>
        <taxon>Pseudomonadati</taxon>
        <taxon>Nitrospinota/Tectimicrobiota group</taxon>
        <taxon>Candidatus Tectimicrobiota</taxon>
    </lineage>
</organism>
<dbReference type="EMBL" id="JACPUR010000019">
    <property type="protein sequence ID" value="MBI3127732.1"/>
    <property type="molecule type" value="Genomic_DNA"/>
</dbReference>
<evidence type="ECO:0000313" key="4">
    <source>
        <dbReference type="Proteomes" id="UP000782312"/>
    </source>
</evidence>
<dbReference type="AlphaFoldDB" id="A0A932HYQ1"/>
<dbReference type="Pfam" id="PF00581">
    <property type="entry name" value="Rhodanese"/>
    <property type="match status" value="2"/>
</dbReference>
<protein>
    <submittedName>
        <fullName evidence="3">Sulfurtransferase</fullName>
    </submittedName>
</protein>
<dbReference type="CDD" id="cd01448">
    <property type="entry name" value="TST_Repeat_1"/>
    <property type="match status" value="1"/>
</dbReference>
<evidence type="ECO:0000313" key="3">
    <source>
        <dbReference type="EMBL" id="MBI3127732.1"/>
    </source>
</evidence>
<dbReference type="InterPro" id="IPR051126">
    <property type="entry name" value="Thiosulfate_sulfurtransferase"/>
</dbReference>
<proteinExistence type="predicted"/>
<dbReference type="Gene3D" id="3.40.250.10">
    <property type="entry name" value="Rhodanese-like domain"/>
    <property type="match status" value="2"/>
</dbReference>
<dbReference type="SMART" id="SM00450">
    <property type="entry name" value="RHOD"/>
    <property type="match status" value="2"/>
</dbReference>
<dbReference type="InterPro" id="IPR001763">
    <property type="entry name" value="Rhodanese-like_dom"/>
</dbReference>
<dbReference type="PROSITE" id="PS50206">
    <property type="entry name" value="RHODANESE_3"/>
    <property type="match status" value="2"/>
</dbReference>
<evidence type="ECO:0000256" key="1">
    <source>
        <dbReference type="ARBA" id="ARBA00022737"/>
    </source>
</evidence>
<dbReference type="PANTHER" id="PTHR43855:SF1">
    <property type="entry name" value="THIOSULFATE SULFURTRANSFERASE"/>
    <property type="match status" value="1"/>
</dbReference>
<name>A0A932HYQ1_UNCTE</name>
<keyword evidence="1" id="KW-0677">Repeat</keyword>